<dbReference type="GO" id="GO:0005634">
    <property type="term" value="C:nucleus"/>
    <property type="evidence" value="ECO:0007669"/>
    <property type="project" value="UniProtKB-SubCell"/>
</dbReference>
<dbReference type="InterPro" id="IPR036236">
    <property type="entry name" value="Znf_C2H2_sf"/>
</dbReference>
<dbReference type="SMART" id="SM00355">
    <property type="entry name" value="ZnF_C2H2"/>
    <property type="match status" value="2"/>
</dbReference>
<dbReference type="EMBL" id="ADBV01013910">
    <property type="protein sequence ID" value="EJW73520.1"/>
    <property type="molecule type" value="Genomic_DNA"/>
</dbReference>
<dbReference type="PROSITE" id="PS50157">
    <property type="entry name" value="ZINC_FINGER_C2H2_2"/>
    <property type="match status" value="2"/>
</dbReference>
<dbReference type="GO" id="GO:0000981">
    <property type="term" value="F:DNA-binding transcription factor activity, RNA polymerase II-specific"/>
    <property type="evidence" value="ECO:0007669"/>
    <property type="project" value="TreeGrafter"/>
</dbReference>
<feature type="domain" description="C2H2-type" evidence="8">
    <location>
        <begin position="8"/>
        <end position="35"/>
    </location>
</feature>
<dbReference type="AlphaFoldDB" id="J9AH99"/>
<evidence type="ECO:0000313" key="10">
    <source>
        <dbReference type="Proteomes" id="UP000004810"/>
    </source>
</evidence>
<dbReference type="Proteomes" id="UP000004810">
    <property type="component" value="Unassembled WGS sequence"/>
</dbReference>
<sequence>IHTGEKPFHCDHCGRAFRQPGNLTRHRLTHTTVKPYICSICEKAFNRASNLHTHMRTHSQIFRTKITSMQSFG</sequence>
<keyword evidence="5" id="KW-0862">Zinc</keyword>
<dbReference type="InterPro" id="IPR013087">
    <property type="entry name" value="Znf_C2H2_type"/>
</dbReference>
<dbReference type="PANTHER" id="PTHR24394:SF29">
    <property type="entry name" value="MYONEURIN"/>
    <property type="match status" value="1"/>
</dbReference>
<feature type="non-terminal residue" evidence="9">
    <location>
        <position position="1"/>
    </location>
</feature>
<evidence type="ECO:0000256" key="7">
    <source>
        <dbReference type="PROSITE-ProRule" id="PRU00042"/>
    </source>
</evidence>
<dbReference type="Gene3D" id="3.30.160.60">
    <property type="entry name" value="Classic Zinc Finger"/>
    <property type="match status" value="2"/>
</dbReference>
<dbReference type="FunFam" id="3.30.160.60:FF:001182">
    <property type="entry name" value="Zinc finger, C2H2 type"/>
    <property type="match status" value="1"/>
</dbReference>
<name>J9AH99_WUCBA</name>
<organism evidence="9 10">
    <name type="scientific">Wuchereria bancrofti</name>
    <dbReference type="NCBI Taxonomy" id="6293"/>
    <lineage>
        <taxon>Eukaryota</taxon>
        <taxon>Metazoa</taxon>
        <taxon>Ecdysozoa</taxon>
        <taxon>Nematoda</taxon>
        <taxon>Chromadorea</taxon>
        <taxon>Rhabditida</taxon>
        <taxon>Spirurina</taxon>
        <taxon>Spiruromorpha</taxon>
        <taxon>Filarioidea</taxon>
        <taxon>Onchocercidae</taxon>
        <taxon>Wuchereria</taxon>
    </lineage>
</organism>
<evidence type="ECO:0000259" key="8">
    <source>
        <dbReference type="PROSITE" id="PS50157"/>
    </source>
</evidence>
<comment type="caution">
    <text evidence="9">The sequence shown here is derived from an EMBL/GenBank/DDBJ whole genome shotgun (WGS) entry which is preliminary data.</text>
</comment>
<evidence type="ECO:0000256" key="6">
    <source>
        <dbReference type="ARBA" id="ARBA00023242"/>
    </source>
</evidence>
<feature type="domain" description="C2H2-type" evidence="8">
    <location>
        <begin position="36"/>
        <end position="59"/>
    </location>
</feature>
<protein>
    <recommendedName>
        <fullName evidence="8">C2H2-type domain-containing protein</fullName>
    </recommendedName>
</protein>
<comment type="subcellular location">
    <subcellularLocation>
        <location evidence="1">Nucleus</location>
    </subcellularLocation>
</comment>
<dbReference type="PROSITE" id="PS00028">
    <property type="entry name" value="ZINC_FINGER_C2H2_1"/>
    <property type="match status" value="2"/>
</dbReference>
<gene>
    <name evidence="9" type="ORF">WUBG_15572</name>
</gene>
<evidence type="ECO:0000313" key="9">
    <source>
        <dbReference type="EMBL" id="EJW73520.1"/>
    </source>
</evidence>
<dbReference type="GO" id="GO:0008270">
    <property type="term" value="F:zinc ion binding"/>
    <property type="evidence" value="ECO:0007669"/>
    <property type="project" value="UniProtKB-KW"/>
</dbReference>
<proteinExistence type="predicted"/>
<dbReference type="Pfam" id="PF00096">
    <property type="entry name" value="zf-C2H2"/>
    <property type="match status" value="2"/>
</dbReference>
<dbReference type="FunFam" id="3.30.160.60:FF:000634">
    <property type="entry name" value="Zinc finger X-chromosomal protein"/>
    <property type="match status" value="1"/>
</dbReference>
<keyword evidence="6" id="KW-0539">Nucleus</keyword>
<keyword evidence="3" id="KW-0677">Repeat</keyword>
<keyword evidence="4 7" id="KW-0863">Zinc-finger</keyword>
<reference evidence="10" key="1">
    <citation type="submission" date="2012-08" db="EMBL/GenBank/DDBJ databases">
        <title>The Genome Sequence of Wuchereria bancrofti.</title>
        <authorList>
            <person name="Nutman T.B."/>
            <person name="Fink D.L."/>
            <person name="Russ C."/>
            <person name="Young S."/>
            <person name="Zeng Q."/>
            <person name="Koehrsen M."/>
            <person name="Alvarado L."/>
            <person name="Berlin A."/>
            <person name="Chapman S.B."/>
            <person name="Chen Z."/>
            <person name="Freedman E."/>
            <person name="Gellesch M."/>
            <person name="Goldberg J."/>
            <person name="Griggs A."/>
            <person name="Gujja S."/>
            <person name="Heilman E.R."/>
            <person name="Heiman D."/>
            <person name="Hepburn T."/>
            <person name="Howarth C."/>
            <person name="Jen D."/>
            <person name="Larson L."/>
            <person name="Lewis B."/>
            <person name="Mehta T."/>
            <person name="Park D."/>
            <person name="Pearson M."/>
            <person name="Roberts A."/>
            <person name="Saif S."/>
            <person name="Shea T."/>
            <person name="Shenoy N."/>
            <person name="Sisk P."/>
            <person name="Stolte C."/>
            <person name="Sykes S."/>
            <person name="Walk T."/>
            <person name="White J."/>
            <person name="Yandava C."/>
            <person name="Haas B."/>
            <person name="Henn M.R."/>
            <person name="Nusbaum C."/>
            <person name="Birren B."/>
        </authorList>
    </citation>
    <scope>NUCLEOTIDE SEQUENCE [LARGE SCALE GENOMIC DNA]</scope>
    <source>
        <strain evidence="10">NA</strain>
    </source>
</reference>
<evidence type="ECO:0000256" key="5">
    <source>
        <dbReference type="ARBA" id="ARBA00022833"/>
    </source>
</evidence>
<dbReference type="PANTHER" id="PTHR24394">
    <property type="entry name" value="ZINC FINGER PROTEIN"/>
    <property type="match status" value="1"/>
</dbReference>
<evidence type="ECO:0000256" key="1">
    <source>
        <dbReference type="ARBA" id="ARBA00004123"/>
    </source>
</evidence>
<evidence type="ECO:0000256" key="3">
    <source>
        <dbReference type="ARBA" id="ARBA00022737"/>
    </source>
</evidence>
<keyword evidence="2" id="KW-0479">Metal-binding</keyword>
<accession>J9AH99</accession>
<dbReference type="SUPFAM" id="SSF57667">
    <property type="entry name" value="beta-beta-alpha zinc fingers"/>
    <property type="match status" value="1"/>
</dbReference>
<evidence type="ECO:0000256" key="4">
    <source>
        <dbReference type="ARBA" id="ARBA00022771"/>
    </source>
</evidence>
<evidence type="ECO:0000256" key="2">
    <source>
        <dbReference type="ARBA" id="ARBA00022723"/>
    </source>
</evidence>